<dbReference type="PANTHER" id="PTHR33375">
    <property type="entry name" value="CHROMOSOME-PARTITIONING PROTEIN PARB-RELATED"/>
    <property type="match status" value="1"/>
</dbReference>
<comment type="similarity">
    <text evidence="1">Belongs to the ParB family.</text>
</comment>
<sequence>MTKSPKKSIVAQFGLISAEVEGSQPVAAQQAPGRVSAGVIGATHRAIDDIRAERDRLQAIVDAGGGQILELDPKIIDPSPYRDRLPDEDPGAFEMFKTSFDQEGQKVPIQVRRHPKQAGRYQVIYGHRRSRAARELGKMVRALEVEMTDEELVVAQGIENAARQDLSWIERALFAAEMDAAGIKTRDIYAALNIKDEELARMRAVTRAVPIAVIEKIGRAPKIGRPRWLNLARALQEREDGAAFVEALLSKASSAGSSSDERFQRVLSALQPGEKAAAGVDVKSRDGNRLGVVSNSGKEMRITAKGPQGPDFLRFLEERLPALAESFLVRDQD</sequence>
<evidence type="ECO:0000256" key="1">
    <source>
        <dbReference type="ARBA" id="ARBA00006295"/>
    </source>
</evidence>
<dbReference type="Proteomes" id="UP000759443">
    <property type="component" value="Unassembled WGS sequence"/>
</dbReference>
<dbReference type="EMBL" id="JAGGJU010000013">
    <property type="protein sequence ID" value="MBP1852822.1"/>
    <property type="molecule type" value="Genomic_DNA"/>
</dbReference>
<dbReference type="InterPro" id="IPR003115">
    <property type="entry name" value="ParB_N"/>
</dbReference>
<dbReference type="SUPFAM" id="SSF109709">
    <property type="entry name" value="KorB DNA-binding domain-like"/>
    <property type="match status" value="1"/>
</dbReference>
<dbReference type="InterPro" id="IPR017819">
    <property type="entry name" value="Plasmid_partition_RepB"/>
</dbReference>
<dbReference type="Gene3D" id="1.10.10.2830">
    <property type="match status" value="1"/>
</dbReference>
<dbReference type="CDD" id="cd16405">
    <property type="entry name" value="RepB_like_N"/>
    <property type="match status" value="1"/>
</dbReference>
<dbReference type="PANTHER" id="PTHR33375:SF1">
    <property type="entry name" value="CHROMOSOME-PARTITIONING PROTEIN PARB-RELATED"/>
    <property type="match status" value="1"/>
</dbReference>
<dbReference type="InterPro" id="IPR036086">
    <property type="entry name" value="ParB/Sulfiredoxin_sf"/>
</dbReference>
<dbReference type="Pfam" id="PF02195">
    <property type="entry name" value="ParB_N"/>
    <property type="match status" value="1"/>
</dbReference>
<proteinExistence type="inferred from homology"/>
<accession>A0ABS4E4D9</accession>
<evidence type="ECO:0000259" key="2">
    <source>
        <dbReference type="SMART" id="SM00470"/>
    </source>
</evidence>
<dbReference type="SUPFAM" id="SSF110849">
    <property type="entry name" value="ParB/Sulfiredoxin"/>
    <property type="match status" value="1"/>
</dbReference>
<protein>
    <submittedName>
        <fullName evidence="3">ParB family chromosome partitioning protein</fullName>
    </submittedName>
</protein>
<dbReference type="InterPro" id="IPR050336">
    <property type="entry name" value="Chromosome_partition/occlusion"/>
</dbReference>
<keyword evidence="4" id="KW-1185">Reference proteome</keyword>
<comment type="caution">
    <text evidence="3">The sequence shown here is derived from an EMBL/GenBank/DDBJ whole genome shotgun (WGS) entry which is preliminary data.</text>
</comment>
<evidence type="ECO:0000313" key="3">
    <source>
        <dbReference type="EMBL" id="MBP1852822.1"/>
    </source>
</evidence>
<dbReference type="NCBIfam" id="TIGR03454">
    <property type="entry name" value="partition_RepB"/>
    <property type="match status" value="1"/>
</dbReference>
<gene>
    <name evidence="3" type="ORF">J2Z17_004281</name>
</gene>
<dbReference type="NCBIfam" id="TIGR00180">
    <property type="entry name" value="parB_part"/>
    <property type="match status" value="1"/>
</dbReference>
<dbReference type="InterPro" id="IPR037972">
    <property type="entry name" value="RepB_N"/>
</dbReference>
<dbReference type="SMART" id="SM00470">
    <property type="entry name" value="ParB"/>
    <property type="match status" value="1"/>
</dbReference>
<evidence type="ECO:0000313" key="4">
    <source>
        <dbReference type="Proteomes" id="UP000759443"/>
    </source>
</evidence>
<dbReference type="InterPro" id="IPR004437">
    <property type="entry name" value="ParB/RepB/Spo0J"/>
</dbReference>
<dbReference type="RefSeq" id="WP_209947975.1">
    <property type="nucleotide sequence ID" value="NZ_JAGGJU010000013.1"/>
</dbReference>
<dbReference type="Pfam" id="PF07506">
    <property type="entry name" value="RepB"/>
    <property type="match status" value="1"/>
</dbReference>
<dbReference type="Gene3D" id="3.90.1530.30">
    <property type="match status" value="1"/>
</dbReference>
<feature type="domain" description="ParB-like N-terminal" evidence="2">
    <location>
        <begin position="69"/>
        <end position="161"/>
    </location>
</feature>
<dbReference type="InterPro" id="IPR011111">
    <property type="entry name" value="Plasmid_RepB"/>
</dbReference>
<organism evidence="3 4">
    <name type="scientific">Rhizobium halophytocola</name>
    <dbReference type="NCBI Taxonomy" id="735519"/>
    <lineage>
        <taxon>Bacteria</taxon>
        <taxon>Pseudomonadati</taxon>
        <taxon>Pseudomonadota</taxon>
        <taxon>Alphaproteobacteria</taxon>
        <taxon>Hyphomicrobiales</taxon>
        <taxon>Rhizobiaceae</taxon>
        <taxon>Rhizobium/Agrobacterium group</taxon>
        <taxon>Rhizobium</taxon>
    </lineage>
</organism>
<name>A0ABS4E4D9_9HYPH</name>
<reference evidence="3 4" key="1">
    <citation type="submission" date="2021-03" db="EMBL/GenBank/DDBJ databases">
        <title>Genomic Encyclopedia of Type Strains, Phase IV (KMG-IV): sequencing the most valuable type-strain genomes for metagenomic binning, comparative biology and taxonomic classification.</title>
        <authorList>
            <person name="Goeker M."/>
        </authorList>
    </citation>
    <scope>NUCLEOTIDE SEQUENCE [LARGE SCALE GENOMIC DNA]</scope>
    <source>
        <strain evidence="3 4">DSM 21600</strain>
    </source>
</reference>